<keyword evidence="7 8" id="KW-0472">Membrane</keyword>
<evidence type="ECO:0000259" key="9">
    <source>
        <dbReference type="Pfam" id="PF13231"/>
    </source>
</evidence>
<keyword evidence="3" id="KW-0328">Glycosyltransferase</keyword>
<feature type="transmembrane region" description="Helical" evidence="8">
    <location>
        <begin position="233"/>
        <end position="258"/>
    </location>
</feature>
<dbReference type="GO" id="GO:0016763">
    <property type="term" value="F:pentosyltransferase activity"/>
    <property type="evidence" value="ECO:0007669"/>
    <property type="project" value="TreeGrafter"/>
</dbReference>
<feature type="transmembrane region" description="Helical" evidence="8">
    <location>
        <begin position="153"/>
        <end position="179"/>
    </location>
</feature>
<accession>A0A1V0BFW7</accession>
<keyword evidence="6 8" id="KW-1133">Transmembrane helix</keyword>
<name>A0A1V0BFW7_9BURK</name>
<keyword evidence="5 8" id="KW-0812">Transmembrane</keyword>
<dbReference type="RefSeq" id="WP_080025229.1">
    <property type="nucleotide sequence ID" value="NZ_CAUCIF010000001.1"/>
</dbReference>
<feature type="transmembrane region" description="Helical" evidence="8">
    <location>
        <begin position="270"/>
        <end position="290"/>
    </location>
</feature>
<gene>
    <name evidence="10" type="ORF">B5M06_11090</name>
</gene>
<feature type="transmembrane region" description="Helical" evidence="8">
    <location>
        <begin position="103"/>
        <end position="133"/>
    </location>
</feature>
<dbReference type="GO" id="GO:0005886">
    <property type="term" value="C:plasma membrane"/>
    <property type="evidence" value="ECO:0007669"/>
    <property type="project" value="UniProtKB-SubCell"/>
</dbReference>
<evidence type="ECO:0000256" key="5">
    <source>
        <dbReference type="ARBA" id="ARBA00022692"/>
    </source>
</evidence>
<protein>
    <recommendedName>
        <fullName evidence="9">Glycosyltransferase RgtA/B/C/D-like domain-containing protein</fullName>
    </recommendedName>
</protein>
<organism evidence="10 11">
    <name type="scientific">Comamonas kerstersii</name>
    <dbReference type="NCBI Taxonomy" id="225992"/>
    <lineage>
        <taxon>Bacteria</taxon>
        <taxon>Pseudomonadati</taxon>
        <taxon>Pseudomonadota</taxon>
        <taxon>Betaproteobacteria</taxon>
        <taxon>Burkholderiales</taxon>
        <taxon>Comamonadaceae</taxon>
        <taxon>Comamonas</taxon>
    </lineage>
</organism>
<keyword evidence="2" id="KW-1003">Cell membrane</keyword>
<comment type="subcellular location">
    <subcellularLocation>
        <location evidence="1">Cell membrane</location>
        <topology evidence="1">Multi-pass membrane protein</topology>
    </subcellularLocation>
</comment>
<evidence type="ECO:0000313" key="11">
    <source>
        <dbReference type="Proteomes" id="UP000242792"/>
    </source>
</evidence>
<proteinExistence type="predicted"/>
<feature type="transmembrane region" description="Helical" evidence="8">
    <location>
        <begin position="296"/>
        <end position="314"/>
    </location>
</feature>
<dbReference type="OrthoDB" id="8933800at2"/>
<dbReference type="Proteomes" id="UP000242792">
    <property type="component" value="Chromosome"/>
</dbReference>
<dbReference type="GO" id="GO:0009103">
    <property type="term" value="P:lipopolysaccharide biosynthetic process"/>
    <property type="evidence" value="ECO:0007669"/>
    <property type="project" value="UniProtKB-ARBA"/>
</dbReference>
<dbReference type="AlphaFoldDB" id="A0A1V0BFW7"/>
<evidence type="ECO:0000256" key="6">
    <source>
        <dbReference type="ARBA" id="ARBA00022989"/>
    </source>
</evidence>
<dbReference type="InterPro" id="IPR038731">
    <property type="entry name" value="RgtA/B/C-like"/>
</dbReference>
<evidence type="ECO:0000256" key="3">
    <source>
        <dbReference type="ARBA" id="ARBA00022676"/>
    </source>
</evidence>
<evidence type="ECO:0000256" key="8">
    <source>
        <dbReference type="SAM" id="Phobius"/>
    </source>
</evidence>
<feature type="transmembrane region" description="Helical" evidence="8">
    <location>
        <begin position="326"/>
        <end position="348"/>
    </location>
</feature>
<feature type="transmembrane region" description="Helical" evidence="8">
    <location>
        <begin position="70"/>
        <end position="91"/>
    </location>
</feature>
<evidence type="ECO:0000313" key="10">
    <source>
        <dbReference type="EMBL" id="AQZ98714.1"/>
    </source>
</evidence>
<dbReference type="PANTHER" id="PTHR33908:SF11">
    <property type="entry name" value="MEMBRANE PROTEIN"/>
    <property type="match status" value="1"/>
</dbReference>
<dbReference type="KEGG" id="cke:B5M06_11090"/>
<evidence type="ECO:0000256" key="2">
    <source>
        <dbReference type="ARBA" id="ARBA00022475"/>
    </source>
</evidence>
<evidence type="ECO:0000256" key="7">
    <source>
        <dbReference type="ARBA" id="ARBA00023136"/>
    </source>
</evidence>
<reference evidence="10 11" key="1">
    <citation type="submission" date="2017-03" db="EMBL/GenBank/DDBJ databases">
        <title>Rapid Whole Genome Sequencing of Comamonas kerstersii Causing Continuous ambulatory Peritoneal Dialysis-Associated Peritonitis.</title>
        <authorList>
            <person name="Zheng B."/>
        </authorList>
    </citation>
    <scope>NUCLEOTIDE SEQUENCE [LARGE SCALE GENOMIC DNA]</scope>
    <source>
        <strain evidence="10 11">8943</strain>
    </source>
</reference>
<sequence>MNSNTYKNLFIKIFCITLLVKIFLAYFTPMTGDEAFFYQWGVFPAAGYSDHPPMVGWLIFLLRMLGEHPLILRAFTVLLTSIIGLGIVLLCQKTLDQKYQAHAWLIGALYLCLPWSWLFFMVTTDTTLVLFMFCSGLVYMLADRQASASKALVLYALCGILLGLAFLSKYFSALLGFAFAIHCLIFRRKRLWAPFVILAFALPAICFNLWFNATHGWSNIMFNVFNRNQDKQWSIGTLIGYIAMVVYIITPWTIFYAFKSKKTFATDKKLVYSALTLWSVPFALFLVLSIKRSIGLHWVIGFVPFFMIWAAYRLHTEHLQKSIKWTIYLSIPHFLIFLTILFAPMSFWGKFNLQHKAVFLHKADQITQNLESSLPADGVIMAYAYSPAATLAFYHKAYVPVFGEGKFHSRQDDQIIDFKDFAGKTIRIYTGWQQNHDFYKAYFDEIQPQTMQVDGVDFYFVDGTNFNFEKYRDTVLKSVAQKYHNAPSWLPNLGDPYCERYGFDFCSPQK</sequence>
<dbReference type="Pfam" id="PF13231">
    <property type="entry name" value="PMT_2"/>
    <property type="match status" value="1"/>
</dbReference>
<keyword evidence="4" id="KW-0808">Transferase</keyword>
<feature type="transmembrane region" description="Helical" evidence="8">
    <location>
        <begin position="9"/>
        <end position="28"/>
    </location>
</feature>
<feature type="domain" description="Glycosyltransferase RgtA/B/C/D-like" evidence="9">
    <location>
        <begin position="50"/>
        <end position="207"/>
    </location>
</feature>
<feature type="transmembrane region" description="Helical" evidence="8">
    <location>
        <begin position="191"/>
        <end position="213"/>
    </location>
</feature>
<dbReference type="EMBL" id="CP020121">
    <property type="protein sequence ID" value="AQZ98714.1"/>
    <property type="molecule type" value="Genomic_DNA"/>
</dbReference>
<dbReference type="InterPro" id="IPR050297">
    <property type="entry name" value="LipidA_mod_glycosyltrf_83"/>
</dbReference>
<evidence type="ECO:0000256" key="4">
    <source>
        <dbReference type="ARBA" id="ARBA00022679"/>
    </source>
</evidence>
<dbReference type="PANTHER" id="PTHR33908">
    <property type="entry name" value="MANNOSYLTRANSFERASE YKCB-RELATED"/>
    <property type="match status" value="1"/>
</dbReference>
<evidence type="ECO:0000256" key="1">
    <source>
        <dbReference type="ARBA" id="ARBA00004651"/>
    </source>
</evidence>